<organism evidence="2">
    <name type="scientific">Eiseniibacteriota bacterium</name>
    <dbReference type="NCBI Taxonomy" id="2212470"/>
    <lineage>
        <taxon>Bacteria</taxon>
        <taxon>Candidatus Eiseniibacteriota</taxon>
    </lineage>
</organism>
<evidence type="ECO:0000256" key="1">
    <source>
        <dbReference type="SAM" id="SignalP"/>
    </source>
</evidence>
<comment type="caution">
    <text evidence="2">The sequence shown here is derived from an EMBL/GenBank/DDBJ whole genome shotgun (WGS) entry which is preliminary data.</text>
</comment>
<feature type="chain" id="PRO_5032364149" description="T9SS type A sorting domain-containing protein" evidence="1">
    <location>
        <begin position="28"/>
        <end position="354"/>
    </location>
</feature>
<sequence>MTRSTLRLRLPVAGVALALALAFTAGAGAGSTAGAQVTGFPRIPLWSYPGAYCATCPDTIAERPRTVTVRFLRSRVAEARADFGGYRIYRVTGAPDTARMVLVRRFSLNPNSEFTWYFSRVDRNDLQFKKNGVVVHDSVVTFVDPDSAGSYVKVCRFVDNVGRCLSRGDSIMVLQPPPGPHDGFRTYYAITYEALNTSEDGNYADLDVPGRDVFDNYARCGTPGDSSTCPIVNLNHKALNLTPPPGAPTLEPTRGPQPDLERVRVVPNPYRAAEAWDRPGEGEVHFVNLPSSATIKIFTVAGDLVAELRHQDTVRDFARWDLRNGDGQQVTSGIYLYRVESGTFAFQDRFIVIR</sequence>
<keyword evidence="1" id="KW-0732">Signal</keyword>
<evidence type="ECO:0008006" key="3">
    <source>
        <dbReference type="Google" id="ProtNLM"/>
    </source>
</evidence>
<dbReference type="EMBL" id="DSQF01000028">
    <property type="protein sequence ID" value="HGZ44430.1"/>
    <property type="molecule type" value="Genomic_DNA"/>
</dbReference>
<gene>
    <name evidence="2" type="ORF">ENR23_13620</name>
</gene>
<dbReference type="Gene3D" id="2.60.40.4070">
    <property type="match status" value="1"/>
</dbReference>
<dbReference type="AlphaFoldDB" id="A0A832MM20"/>
<protein>
    <recommendedName>
        <fullName evidence="3">T9SS type A sorting domain-containing protein</fullName>
    </recommendedName>
</protein>
<proteinExistence type="predicted"/>
<name>A0A832MM20_UNCEI</name>
<evidence type="ECO:0000313" key="2">
    <source>
        <dbReference type="EMBL" id="HGZ44430.1"/>
    </source>
</evidence>
<accession>A0A832MM20</accession>
<reference evidence="2" key="1">
    <citation type="journal article" date="2020" name="mSystems">
        <title>Genome- and Community-Level Interaction Insights into Carbon Utilization and Element Cycling Functions of Hydrothermarchaeota in Hydrothermal Sediment.</title>
        <authorList>
            <person name="Zhou Z."/>
            <person name="Liu Y."/>
            <person name="Xu W."/>
            <person name="Pan J."/>
            <person name="Luo Z.H."/>
            <person name="Li M."/>
        </authorList>
    </citation>
    <scope>NUCLEOTIDE SEQUENCE [LARGE SCALE GENOMIC DNA]</scope>
    <source>
        <strain evidence="2">SpSt-381</strain>
    </source>
</reference>
<feature type="signal peptide" evidence="1">
    <location>
        <begin position="1"/>
        <end position="27"/>
    </location>
</feature>